<dbReference type="AlphaFoldDB" id="A0A1V6M233"/>
<dbReference type="SMART" id="SM00387">
    <property type="entry name" value="HATPase_c"/>
    <property type="match status" value="1"/>
</dbReference>
<proteinExistence type="predicted"/>
<dbReference type="InterPro" id="IPR000014">
    <property type="entry name" value="PAS"/>
</dbReference>
<dbReference type="Proteomes" id="UP000242219">
    <property type="component" value="Unassembled WGS sequence"/>
</dbReference>
<organism evidence="12 13">
    <name type="scientific">Candidatus Brocadia sapporoensis</name>
    <dbReference type="NCBI Taxonomy" id="392547"/>
    <lineage>
        <taxon>Bacteria</taxon>
        <taxon>Pseudomonadati</taxon>
        <taxon>Planctomycetota</taxon>
        <taxon>Candidatus Brocadiia</taxon>
        <taxon>Candidatus Brocadiales</taxon>
        <taxon>Candidatus Brocadiaceae</taxon>
        <taxon>Candidatus Brocadia</taxon>
    </lineage>
</organism>
<evidence type="ECO:0000313" key="12">
    <source>
        <dbReference type="EMBL" id="OQD46435.1"/>
    </source>
</evidence>
<sequence length="401" mass="44512">MVILFLIPIIRFGFLAHTKSSFLTFTFRKILIGLLLLMENTDTLTHVINQALDCVGKGIMIQDANRRVVFFNQACEEITKWSRAEVIGKDCGDIFLCHTSTGMCLTEKFCPGMEIFHGGLSQGSRELLIRRGDGTESWVKMSVSPIKNKEGKQTHIISIIEDISKMKKYSDEVLRSKTLSTLGAFAAELAHEVKNPLNAMNIQMTVLEREIHDVKKLNHGAKKDLLEIVSIVQKELDRLSGFVEECLHFSKTGELNKSAVDVGDILNEITSLLLPQAQLYGIQIKSKITNGLPKVMVDRDKMKQAILNIMINGIEAMPDGGTLRVSTKRIDHEICISCQDTGHGIPEEIRDKIFHLFYTTKDGGTGMGLSFAQNIVHAHGGIIRLETSSGGSKFVIALPMS</sequence>
<evidence type="ECO:0000259" key="11">
    <source>
        <dbReference type="PROSITE" id="PS50113"/>
    </source>
</evidence>
<keyword evidence="13" id="KW-1185">Reference proteome</keyword>
<keyword evidence="5" id="KW-0547">Nucleotide-binding</keyword>
<keyword evidence="3" id="KW-0597">Phosphoprotein</keyword>
<dbReference type="SUPFAM" id="SSF47384">
    <property type="entry name" value="Homodimeric domain of signal transducing histidine kinase"/>
    <property type="match status" value="1"/>
</dbReference>
<dbReference type="NCBIfam" id="TIGR00229">
    <property type="entry name" value="sensory_box"/>
    <property type="match status" value="1"/>
</dbReference>
<evidence type="ECO:0000313" key="13">
    <source>
        <dbReference type="Proteomes" id="UP000242219"/>
    </source>
</evidence>
<evidence type="ECO:0000256" key="7">
    <source>
        <dbReference type="ARBA" id="ARBA00022840"/>
    </source>
</evidence>
<reference evidence="12 13" key="1">
    <citation type="journal article" date="2016" name="Genome Announc.">
        <title>Draft Genome Sequence of the Anaerobic Ammonium-Oxidizing Bacterium 'Candidatus Brocadia sp. 40'.</title>
        <authorList>
            <person name="Ali M."/>
            <person name="Haroon M.F."/>
            <person name="Narita Y."/>
            <person name="Zhang L."/>
            <person name="Rangel Shaw D."/>
            <person name="Okabe S."/>
            <person name="Saikaly P.E."/>
        </authorList>
    </citation>
    <scope>NUCLEOTIDE SEQUENCE [LARGE SCALE GENOMIC DNA]</scope>
    <source>
        <strain evidence="12 13">40</strain>
    </source>
</reference>
<evidence type="ECO:0000256" key="8">
    <source>
        <dbReference type="ARBA" id="ARBA00023012"/>
    </source>
</evidence>
<name>A0A1V6M233_9BACT</name>
<dbReference type="Pfam" id="PF00512">
    <property type="entry name" value="HisKA"/>
    <property type="match status" value="1"/>
</dbReference>
<dbReference type="EMBL" id="MJUW02000037">
    <property type="protein sequence ID" value="OQD46435.1"/>
    <property type="molecule type" value="Genomic_DNA"/>
</dbReference>
<comment type="caution">
    <text evidence="12">The sequence shown here is derived from an EMBL/GenBank/DDBJ whole genome shotgun (WGS) entry which is preliminary data.</text>
</comment>
<dbReference type="CDD" id="cd00082">
    <property type="entry name" value="HisKA"/>
    <property type="match status" value="1"/>
</dbReference>
<feature type="domain" description="PAS" evidence="10">
    <location>
        <begin position="44"/>
        <end position="89"/>
    </location>
</feature>
<evidence type="ECO:0000256" key="2">
    <source>
        <dbReference type="ARBA" id="ARBA00012438"/>
    </source>
</evidence>
<dbReference type="CDD" id="cd00130">
    <property type="entry name" value="PAS"/>
    <property type="match status" value="1"/>
</dbReference>
<dbReference type="PROSITE" id="PS50113">
    <property type="entry name" value="PAC"/>
    <property type="match status" value="1"/>
</dbReference>
<dbReference type="InterPro" id="IPR035965">
    <property type="entry name" value="PAS-like_dom_sf"/>
</dbReference>
<keyword evidence="7" id="KW-0067">ATP-binding</keyword>
<dbReference type="EC" id="2.7.13.3" evidence="2"/>
<evidence type="ECO:0000256" key="4">
    <source>
        <dbReference type="ARBA" id="ARBA00022679"/>
    </source>
</evidence>
<dbReference type="PANTHER" id="PTHR43065">
    <property type="entry name" value="SENSOR HISTIDINE KINASE"/>
    <property type="match status" value="1"/>
</dbReference>
<dbReference type="InterPro" id="IPR003661">
    <property type="entry name" value="HisK_dim/P_dom"/>
</dbReference>
<keyword evidence="4" id="KW-0808">Transferase</keyword>
<feature type="domain" description="Histidine kinase" evidence="9">
    <location>
        <begin position="188"/>
        <end position="401"/>
    </location>
</feature>
<dbReference type="InterPro" id="IPR000700">
    <property type="entry name" value="PAS-assoc_C"/>
</dbReference>
<evidence type="ECO:0000259" key="10">
    <source>
        <dbReference type="PROSITE" id="PS50112"/>
    </source>
</evidence>
<dbReference type="Gene3D" id="1.10.287.130">
    <property type="match status" value="1"/>
</dbReference>
<dbReference type="InterPro" id="IPR036097">
    <property type="entry name" value="HisK_dim/P_sf"/>
</dbReference>
<dbReference type="InterPro" id="IPR036890">
    <property type="entry name" value="HATPase_C_sf"/>
</dbReference>
<evidence type="ECO:0000256" key="1">
    <source>
        <dbReference type="ARBA" id="ARBA00000085"/>
    </source>
</evidence>
<evidence type="ECO:0000259" key="9">
    <source>
        <dbReference type="PROSITE" id="PS50109"/>
    </source>
</evidence>
<dbReference type="GO" id="GO:0000155">
    <property type="term" value="F:phosphorelay sensor kinase activity"/>
    <property type="evidence" value="ECO:0007669"/>
    <property type="project" value="InterPro"/>
</dbReference>
<keyword evidence="8" id="KW-0902">Two-component regulatory system</keyword>
<dbReference type="PANTHER" id="PTHR43065:SF10">
    <property type="entry name" value="PEROXIDE STRESS-ACTIVATED HISTIDINE KINASE MAK3"/>
    <property type="match status" value="1"/>
</dbReference>
<evidence type="ECO:0000256" key="3">
    <source>
        <dbReference type="ARBA" id="ARBA00022553"/>
    </source>
</evidence>
<dbReference type="SUPFAM" id="SSF55874">
    <property type="entry name" value="ATPase domain of HSP90 chaperone/DNA topoisomerase II/histidine kinase"/>
    <property type="match status" value="1"/>
</dbReference>
<dbReference type="InterPro" id="IPR001610">
    <property type="entry name" value="PAC"/>
</dbReference>
<evidence type="ECO:0000256" key="5">
    <source>
        <dbReference type="ARBA" id="ARBA00022741"/>
    </source>
</evidence>
<dbReference type="Gene3D" id="3.30.565.10">
    <property type="entry name" value="Histidine kinase-like ATPase, C-terminal domain"/>
    <property type="match status" value="1"/>
</dbReference>
<feature type="domain" description="PAC" evidence="11">
    <location>
        <begin position="123"/>
        <end position="175"/>
    </location>
</feature>
<comment type="catalytic activity">
    <reaction evidence="1">
        <text>ATP + protein L-histidine = ADP + protein N-phospho-L-histidine.</text>
        <dbReference type="EC" id="2.7.13.3"/>
    </reaction>
</comment>
<dbReference type="PROSITE" id="PS50109">
    <property type="entry name" value="HIS_KIN"/>
    <property type="match status" value="1"/>
</dbReference>
<accession>A0A1V6M233</accession>
<dbReference type="InterPro" id="IPR005467">
    <property type="entry name" value="His_kinase_dom"/>
</dbReference>
<evidence type="ECO:0000256" key="6">
    <source>
        <dbReference type="ARBA" id="ARBA00022777"/>
    </source>
</evidence>
<dbReference type="SMART" id="SM00086">
    <property type="entry name" value="PAC"/>
    <property type="match status" value="1"/>
</dbReference>
<gene>
    <name evidence="12" type="ORF">BIY37_03320</name>
</gene>
<dbReference type="Gene3D" id="3.30.450.20">
    <property type="entry name" value="PAS domain"/>
    <property type="match status" value="1"/>
</dbReference>
<dbReference type="InterPro" id="IPR004358">
    <property type="entry name" value="Sig_transdc_His_kin-like_C"/>
</dbReference>
<dbReference type="SMART" id="SM00388">
    <property type="entry name" value="HisKA"/>
    <property type="match status" value="1"/>
</dbReference>
<protein>
    <recommendedName>
        <fullName evidence="2">histidine kinase</fullName>
        <ecNumber evidence="2">2.7.13.3</ecNumber>
    </recommendedName>
</protein>
<dbReference type="GO" id="GO:0005524">
    <property type="term" value="F:ATP binding"/>
    <property type="evidence" value="ECO:0007669"/>
    <property type="project" value="UniProtKB-KW"/>
</dbReference>
<keyword evidence="6" id="KW-0418">Kinase</keyword>
<dbReference type="SUPFAM" id="SSF55785">
    <property type="entry name" value="PYP-like sensor domain (PAS domain)"/>
    <property type="match status" value="1"/>
</dbReference>
<dbReference type="PROSITE" id="PS50112">
    <property type="entry name" value="PAS"/>
    <property type="match status" value="1"/>
</dbReference>
<dbReference type="InterPro" id="IPR003594">
    <property type="entry name" value="HATPase_dom"/>
</dbReference>
<dbReference type="PRINTS" id="PR00344">
    <property type="entry name" value="BCTRLSENSOR"/>
</dbReference>
<dbReference type="Pfam" id="PF13426">
    <property type="entry name" value="PAS_9"/>
    <property type="match status" value="1"/>
</dbReference>
<dbReference type="Pfam" id="PF02518">
    <property type="entry name" value="HATPase_c"/>
    <property type="match status" value="1"/>
</dbReference>